<dbReference type="AlphaFoldDB" id="A0A2N0U1R5"/>
<proteinExistence type="predicted"/>
<dbReference type="EMBL" id="LKTS01000003">
    <property type="protein sequence ID" value="PKD20953.1"/>
    <property type="molecule type" value="Genomic_DNA"/>
</dbReference>
<dbReference type="STRING" id="447422.SAMN05660903_02661"/>
<keyword evidence="2" id="KW-1185">Reference proteome</keyword>
<dbReference type="RefSeq" id="WP_079713680.1">
    <property type="nucleotide sequence ID" value="NZ_FUZC01000010.1"/>
</dbReference>
<gene>
    <name evidence="1" type="ORF">APR41_13045</name>
</gene>
<dbReference type="Proteomes" id="UP000232673">
    <property type="component" value="Unassembled WGS sequence"/>
</dbReference>
<comment type="caution">
    <text evidence="1">The sequence shown here is derived from an EMBL/GenBank/DDBJ whole genome shotgun (WGS) entry which is preliminary data.</text>
</comment>
<accession>A0A2N0U1R5</accession>
<evidence type="ECO:0000313" key="1">
    <source>
        <dbReference type="EMBL" id="PKD20953.1"/>
    </source>
</evidence>
<protein>
    <submittedName>
        <fullName evidence="1">Uncharacterized protein</fullName>
    </submittedName>
</protein>
<dbReference type="OrthoDB" id="5485925at2"/>
<sequence>MGEVLLEGELAHEETFLIGNESAPFSGTISESNQLKTGTPIYFNGNDPVGLFKDDELIDVIGHFNNDEDFAKEETKL</sequence>
<evidence type="ECO:0000313" key="2">
    <source>
        <dbReference type="Proteomes" id="UP000232673"/>
    </source>
</evidence>
<reference evidence="1 2" key="1">
    <citation type="submission" date="2015-10" db="EMBL/GenBank/DDBJ databases">
        <title>Draft genome sequence of Salegentibacter salinarum KCTC 12975.</title>
        <authorList>
            <person name="Lin W."/>
            <person name="Zheng Q."/>
        </authorList>
    </citation>
    <scope>NUCLEOTIDE SEQUENCE [LARGE SCALE GENOMIC DNA]</scope>
    <source>
        <strain evidence="1 2">KCTC 12975</strain>
    </source>
</reference>
<organism evidence="1 2">
    <name type="scientific">Salegentibacter salinarum</name>
    <dbReference type="NCBI Taxonomy" id="447422"/>
    <lineage>
        <taxon>Bacteria</taxon>
        <taxon>Pseudomonadati</taxon>
        <taxon>Bacteroidota</taxon>
        <taxon>Flavobacteriia</taxon>
        <taxon>Flavobacteriales</taxon>
        <taxon>Flavobacteriaceae</taxon>
        <taxon>Salegentibacter</taxon>
    </lineage>
</organism>
<name>A0A2N0U1R5_9FLAO</name>